<dbReference type="GO" id="GO:0032259">
    <property type="term" value="P:methylation"/>
    <property type="evidence" value="ECO:0007669"/>
    <property type="project" value="UniProtKB-KW"/>
</dbReference>
<name>E1R8J9_SEDSS</name>
<keyword evidence="5" id="KW-0949">S-adenosyl-L-methionine</keyword>
<dbReference type="EMBL" id="CP002116">
    <property type="protein sequence ID" value="ADK79343.1"/>
    <property type="molecule type" value="Genomic_DNA"/>
</dbReference>
<protein>
    <submittedName>
        <fullName evidence="7">Precorrin-6B methylase 1</fullName>
    </submittedName>
</protein>
<organism evidence="7 8">
    <name type="scientific">Sediminispirochaeta smaragdinae (strain DSM 11293 / JCM 15392 / SEBR 4228)</name>
    <name type="common">Spirochaeta smaragdinae</name>
    <dbReference type="NCBI Taxonomy" id="573413"/>
    <lineage>
        <taxon>Bacteria</taxon>
        <taxon>Pseudomonadati</taxon>
        <taxon>Spirochaetota</taxon>
        <taxon>Spirochaetia</taxon>
        <taxon>Spirochaetales</taxon>
        <taxon>Spirochaetaceae</taxon>
        <taxon>Sediminispirochaeta</taxon>
    </lineage>
</organism>
<dbReference type="STRING" id="573413.Spirs_0186"/>
<keyword evidence="4" id="KW-0808">Transferase</keyword>
<dbReference type="KEGG" id="ssm:Spirs_0186"/>
<dbReference type="AlphaFoldDB" id="E1R8J9"/>
<feature type="domain" description="Tetrapyrrole methylase" evidence="6">
    <location>
        <begin position="1"/>
        <end position="203"/>
    </location>
</feature>
<comment type="pathway">
    <text evidence="1">Cofactor biosynthesis; adenosylcobalamin biosynthesis.</text>
</comment>
<proteinExistence type="predicted"/>
<dbReference type="PANTHER" id="PTHR43182:SF1">
    <property type="entry name" value="COBALT-PRECORRIN-7 C(5)-METHYLTRANSFERASE"/>
    <property type="match status" value="1"/>
</dbReference>
<keyword evidence="3 7" id="KW-0489">Methyltransferase</keyword>
<dbReference type="Pfam" id="PF00590">
    <property type="entry name" value="TP_methylase"/>
    <property type="match status" value="1"/>
</dbReference>
<dbReference type="eggNOG" id="COG2241">
    <property type="taxonomic scope" value="Bacteria"/>
</dbReference>
<evidence type="ECO:0000256" key="2">
    <source>
        <dbReference type="ARBA" id="ARBA00022573"/>
    </source>
</evidence>
<evidence type="ECO:0000313" key="8">
    <source>
        <dbReference type="Proteomes" id="UP000002318"/>
    </source>
</evidence>
<dbReference type="InterPro" id="IPR035996">
    <property type="entry name" value="4pyrrol_Methylase_sf"/>
</dbReference>
<evidence type="ECO:0000256" key="3">
    <source>
        <dbReference type="ARBA" id="ARBA00022603"/>
    </source>
</evidence>
<evidence type="ECO:0000256" key="4">
    <source>
        <dbReference type="ARBA" id="ARBA00022679"/>
    </source>
</evidence>
<dbReference type="Gene3D" id="3.40.1010.10">
    <property type="entry name" value="Cobalt-precorrin-4 Transmethylase, Domain 1"/>
    <property type="match status" value="1"/>
</dbReference>
<evidence type="ECO:0000313" key="7">
    <source>
        <dbReference type="EMBL" id="ADK79343.1"/>
    </source>
</evidence>
<evidence type="ECO:0000259" key="6">
    <source>
        <dbReference type="Pfam" id="PF00590"/>
    </source>
</evidence>
<dbReference type="Proteomes" id="UP000002318">
    <property type="component" value="Chromosome"/>
</dbReference>
<dbReference type="GO" id="GO:0008276">
    <property type="term" value="F:protein methyltransferase activity"/>
    <property type="evidence" value="ECO:0007669"/>
    <property type="project" value="InterPro"/>
</dbReference>
<gene>
    <name evidence="7" type="ordered locus">Spirs_0186</name>
</gene>
<dbReference type="InterPro" id="IPR000878">
    <property type="entry name" value="4pyrrol_Mease"/>
</dbReference>
<reference evidence="7 8" key="1">
    <citation type="journal article" date="2010" name="Stand. Genomic Sci.">
        <title>Complete genome sequence of Spirochaeta smaragdinae type strain (SEBR 4228).</title>
        <authorList>
            <person name="Mavromatis K."/>
            <person name="Yasawong M."/>
            <person name="Chertkov O."/>
            <person name="Lapidus A."/>
            <person name="Lucas S."/>
            <person name="Nolan M."/>
            <person name="Del Rio T.G."/>
            <person name="Tice H."/>
            <person name="Cheng J.F."/>
            <person name="Pitluck S."/>
            <person name="Liolios K."/>
            <person name="Ivanova N."/>
            <person name="Tapia R."/>
            <person name="Han C."/>
            <person name="Bruce D."/>
            <person name="Goodwin L."/>
            <person name="Pati A."/>
            <person name="Chen A."/>
            <person name="Palaniappan K."/>
            <person name="Land M."/>
            <person name="Hauser L."/>
            <person name="Chang Y.J."/>
            <person name="Jeffries C.D."/>
            <person name="Detter J.C."/>
            <person name="Rohde M."/>
            <person name="Brambilla E."/>
            <person name="Spring S."/>
            <person name="Goker M."/>
            <person name="Sikorski J."/>
            <person name="Woyke T."/>
            <person name="Bristow J."/>
            <person name="Eisen J.A."/>
            <person name="Markowitz V."/>
            <person name="Hugenholtz P."/>
            <person name="Klenk H.P."/>
            <person name="Kyrpides N.C."/>
        </authorList>
    </citation>
    <scope>NUCLEOTIDE SEQUENCE [LARGE SCALE GENOMIC DNA]</scope>
    <source>
        <strain evidence="8">DSM 11293 / JCM 15392 / SEBR 4228</strain>
    </source>
</reference>
<sequence length="224" mass="24604">MIHIIGTGPGDGRYTLDLARETIKTCTVFAGFRSHALRFIPPSSPFVDLSSDGGVGIYSGLDEIDRLRLGGEDEIGILVSGDPGFHSLLPLVRSRYPQWELRIVPGLSAFQVACAKIGIPWQELELVSLHGSGGEDIASFVRRFVSHPPSGMSGFVVLTAGPRGDRDLAERIIVEEPRFRGFKAWFCWDIGEDGESIAYCRLDAVQEGGRLCTIIMHRMEEESV</sequence>
<dbReference type="CDD" id="cd11644">
    <property type="entry name" value="Precorrin-6Y-MT"/>
    <property type="match status" value="1"/>
</dbReference>
<evidence type="ECO:0000256" key="5">
    <source>
        <dbReference type="ARBA" id="ARBA00022691"/>
    </source>
</evidence>
<accession>E1R8J9</accession>
<dbReference type="InterPro" id="IPR014777">
    <property type="entry name" value="4pyrrole_Mease_sub1"/>
</dbReference>
<dbReference type="GO" id="GO:0009236">
    <property type="term" value="P:cobalamin biosynthetic process"/>
    <property type="evidence" value="ECO:0007669"/>
    <property type="project" value="UniProtKB-UniPathway"/>
</dbReference>
<dbReference type="InterPro" id="IPR050714">
    <property type="entry name" value="Cobalamin_biosynth_MTase"/>
</dbReference>
<keyword evidence="8" id="KW-1185">Reference proteome</keyword>
<dbReference type="HOGENOM" id="CLU_089162_0_0_12"/>
<dbReference type="PANTHER" id="PTHR43182">
    <property type="entry name" value="COBALT-PRECORRIN-6B C(15)-METHYLTRANSFERASE (DECARBOXYLATING)"/>
    <property type="match status" value="1"/>
</dbReference>
<dbReference type="UniPathway" id="UPA00148"/>
<dbReference type="InterPro" id="IPR012818">
    <property type="entry name" value="CbiE"/>
</dbReference>
<dbReference type="RefSeq" id="WP_013252807.1">
    <property type="nucleotide sequence ID" value="NC_014364.1"/>
</dbReference>
<keyword evidence="2" id="KW-0169">Cobalamin biosynthesis</keyword>
<evidence type="ECO:0000256" key="1">
    <source>
        <dbReference type="ARBA" id="ARBA00004953"/>
    </source>
</evidence>
<dbReference type="SUPFAM" id="SSF53790">
    <property type="entry name" value="Tetrapyrrole methylase"/>
    <property type="match status" value="1"/>
</dbReference>